<reference evidence="2 3" key="2">
    <citation type="submission" date="2018-06" db="EMBL/GenBank/DDBJ databases">
        <title>Metagenomic assembly of (sub)arctic Cyanobacteria and their associated microbiome from non-axenic cultures.</title>
        <authorList>
            <person name="Baurain D."/>
        </authorList>
    </citation>
    <scope>NUCLEOTIDE SEQUENCE [LARGE SCALE GENOMIC DNA]</scope>
    <source>
        <strain evidence="2">ULC041bin1</strain>
    </source>
</reference>
<dbReference type="EMBL" id="QBMN01000141">
    <property type="protein sequence ID" value="PZO36492.1"/>
    <property type="molecule type" value="Genomic_DNA"/>
</dbReference>
<feature type="domain" description="Actin-like protein N-terminal" evidence="1">
    <location>
        <begin position="36"/>
        <end position="179"/>
    </location>
</feature>
<dbReference type="SUPFAM" id="SSF53067">
    <property type="entry name" value="Actin-like ATPase domain"/>
    <property type="match status" value="2"/>
</dbReference>
<name>A0A2W4VVN0_9CYAN</name>
<dbReference type="CDD" id="cd10227">
    <property type="entry name" value="ASKHA_NBD_ParM-like"/>
    <property type="match status" value="1"/>
</dbReference>
<accession>A0A2W4VVN0</accession>
<proteinExistence type="predicted"/>
<protein>
    <recommendedName>
        <fullName evidence="1">Actin-like protein N-terminal domain-containing protein</fullName>
    </recommendedName>
</protein>
<reference evidence="3" key="1">
    <citation type="submission" date="2018-04" db="EMBL/GenBank/DDBJ databases">
        <authorList>
            <person name="Cornet L."/>
        </authorList>
    </citation>
    <scope>NUCLEOTIDE SEQUENCE [LARGE SCALE GENOMIC DNA]</scope>
</reference>
<dbReference type="Proteomes" id="UP000249081">
    <property type="component" value="Unassembled WGS sequence"/>
</dbReference>
<organism evidence="2 3">
    <name type="scientific">Shackletoniella antarctica</name>
    <dbReference type="NCBI Taxonomy" id="268115"/>
    <lineage>
        <taxon>Bacteria</taxon>
        <taxon>Bacillati</taxon>
        <taxon>Cyanobacteriota</taxon>
        <taxon>Cyanophyceae</taxon>
        <taxon>Oculatellales</taxon>
        <taxon>Oculatellaceae</taxon>
        <taxon>Shackletoniella</taxon>
    </lineage>
</organism>
<gene>
    <name evidence="2" type="ORF">DCF17_17160</name>
</gene>
<dbReference type="Pfam" id="PF17989">
    <property type="entry name" value="ALP_N"/>
    <property type="match status" value="1"/>
</dbReference>
<sequence>MTTTTASRSRSAAGASRSSAKARGTGATALVAPVLALDAGNYDLKFFAGSGHPKAIRSVRYQLPQGRDAVSFSEASPLIELPDGRRYHFGSQAYKYRRQQQTVIENKVELAKLHLYACLEPLPGDVADYNLNLHVSTPDPARNGEDIRTQLLGVHEFIRNDIAFRVNVEAVEVGREGMGAYNYAKTQGLIPAQGYTIVVDIGGGTWLTRLVDADSEVIDENIMDRGGTYELAAAISFDHRLTDHLGSSADPCIVMDGFRIDHAYADTGLGWGEWLDEYLDPWFKGIFQTVKAQYTPYMPRVTRFLVTGGGSHLIADRLQGHELFAVIGDPQFANVRGLFLMTGDTQLCMTTK</sequence>
<dbReference type="Gene3D" id="3.30.420.40">
    <property type="match status" value="1"/>
</dbReference>
<dbReference type="AlphaFoldDB" id="A0A2W4VVN0"/>
<evidence type="ECO:0000259" key="1">
    <source>
        <dbReference type="Pfam" id="PF17989"/>
    </source>
</evidence>
<evidence type="ECO:0000313" key="2">
    <source>
        <dbReference type="EMBL" id="PZO36492.1"/>
    </source>
</evidence>
<dbReference type="InterPro" id="IPR040607">
    <property type="entry name" value="ALP_N"/>
</dbReference>
<evidence type="ECO:0000313" key="3">
    <source>
        <dbReference type="Proteomes" id="UP000249081"/>
    </source>
</evidence>
<comment type="caution">
    <text evidence="2">The sequence shown here is derived from an EMBL/GenBank/DDBJ whole genome shotgun (WGS) entry which is preliminary data.</text>
</comment>
<dbReference type="InterPro" id="IPR043129">
    <property type="entry name" value="ATPase_NBD"/>
</dbReference>